<feature type="compositionally biased region" description="Pro residues" evidence="1">
    <location>
        <begin position="53"/>
        <end position="67"/>
    </location>
</feature>
<evidence type="ECO:0000256" key="1">
    <source>
        <dbReference type="SAM" id="MobiDB-lite"/>
    </source>
</evidence>
<name>A0A8J4BRA0_9CHLO</name>
<evidence type="ECO:0000313" key="2">
    <source>
        <dbReference type="EMBL" id="GIL67240.1"/>
    </source>
</evidence>
<sequence>PSGALPTAANDRPVVLGPIIRAAAPGPSRGEPSRPRVGTPERSPRRPARREAQPPPPLLPPPPPPPPFACREKLRVLSSGRWGLCVVVVQTHTVEDGRLWWL</sequence>
<comment type="caution">
    <text evidence="2">The sequence shown here is derived from an EMBL/GenBank/DDBJ whole genome shotgun (WGS) entry which is preliminary data.</text>
</comment>
<evidence type="ECO:0000313" key="3">
    <source>
        <dbReference type="Proteomes" id="UP000747399"/>
    </source>
</evidence>
<proteinExistence type="predicted"/>
<dbReference type="Proteomes" id="UP000747399">
    <property type="component" value="Unassembled WGS sequence"/>
</dbReference>
<reference evidence="2" key="1">
    <citation type="journal article" date="2021" name="Proc. Natl. Acad. Sci. U.S.A.">
        <title>Three genomes in the algal genus Volvox reveal the fate of a haploid sex-determining region after a transition to homothallism.</title>
        <authorList>
            <person name="Yamamoto K."/>
            <person name="Hamaji T."/>
            <person name="Kawai-Toyooka H."/>
            <person name="Matsuzaki R."/>
            <person name="Takahashi F."/>
            <person name="Nishimura Y."/>
            <person name="Kawachi M."/>
            <person name="Noguchi H."/>
            <person name="Minakuchi Y."/>
            <person name="Umen J.G."/>
            <person name="Toyoda A."/>
            <person name="Nozaki H."/>
        </authorList>
    </citation>
    <scope>NUCLEOTIDE SEQUENCE</scope>
    <source>
        <strain evidence="2">NIES-3780</strain>
    </source>
</reference>
<organism evidence="2 3">
    <name type="scientific">Volvox africanus</name>
    <dbReference type="NCBI Taxonomy" id="51714"/>
    <lineage>
        <taxon>Eukaryota</taxon>
        <taxon>Viridiplantae</taxon>
        <taxon>Chlorophyta</taxon>
        <taxon>core chlorophytes</taxon>
        <taxon>Chlorophyceae</taxon>
        <taxon>CS clade</taxon>
        <taxon>Chlamydomonadales</taxon>
        <taxon>Volvocaceae</taxon>
        <taxon>Volvox</taxon>
    </lineage>
</organism>
<feature type="non-terminal residue" evidence="2">
    <location>
        <position position="1"/>
    </location>
</feature>
<accession>A0A8J4BRA0</accession>
<protein>
    <submittedName>
        <fullName evidence="2">Uncharacterized protein</fullName>
    </submittedName>
</protein>
<keyword evidence="3" id="KW-1185">Reference proteome</keyword>
<gene>
    <name evidence="2" type="ORF">Vafri_20675</name>
</gene>
<dbReference type="AlphaFoldDB" id="A0A8J4BRA0"/>
<feature type="region of interest" description="Disordered" evidence="1">
    <location>
        <begin position="22"/>
        <end position="67"/>
    </location>
</feature>
<dbReference type="EMBL" id="BNCO01000096">
    <property type="protein sequence ID" value="GIL67240.1"/>
    <property type="molecule type" value="Genomic_DNA"/>
</dbReference>